<reference evidence="2 3" key="1">
    <citation type="journal article" date="2016" name="Nat. Commun.">
        <title>Thousands of microbial genomes shed light on interconnected biogeochemical processes in an aquifer system.</title>
        <authorList>
            <person name="Anantharaman K."/>
            <person name="Brown C.T."/>
            <person name="Hug L.A."/>
            <person name="Sharon I."/>
            <person name="Castelle C.J."/>
            <person name="Probst A.J."/>
            <person name="Thomas B.C."/>
            <person name="Singh A."/>
            <person name="Wilkins M.J."/>
            <person name="Karaoz U."/>
            <person name="Brodie E.L."/>
            <person name="Williams K.H."/>
            <person name="Hubbard S.S."/>
            <person name="Banfield J.F."/>
        </authorList>
    </citation>
    <scope>NUCLEOTIDE SEQUENCE [LARGE SCALE GENOMIC DNA]</scope>
</reference>
<evidence type="ECO:0000256" key="1">
    <source>
        <dbReference type="SAM" id="Coils"/>
    </source>
</evidence>
<dbReference type="SUPFAM" id="SSF53955">
    <property type="entry name" value="Lysozyme-like"/>
    <property type="match status" value="1"/>
</dbReference>
<proteinExistence type="predicted"/>
<comment type="caution">
    <text evidence="2">The sequence shown here is derived from an EMBL/GenBank/DDBJ whole genome shotgun (WGS) entry which is preliminary data.</text>
</comment>
<evidence type="ECO:0000313" key="2">
    <source>
        <dbReference type="EMBL" id="OHA48142.1"/>
    </source>
</evidence>
<dbReference type="Gene3D" id="1.20.5.340">
    <property type="match status" value="1"/>
</dbReference>
<protein>
    <recommendedName>
        <fullName evidence="4">Transglycosylase SLT domain-containing protein</fullName>
    </recommendedName>
</protein>
<feature type="coiled-coil region" evidence="1">
    <location>
        <begin position="29"/>
        <end position="98"/>
    </location>
</feature>
<dbReference type="InterPro" id="IPR023346">
    <property type="entry name" value="Lysozyme-like_dom_sf"/>
</dbReference>
<accession>A0A1G2PKK2</accession>
<keyword evidence="1" id="KW-0175">Coiled coil</keyword>
<evidence type="ECO:0008006" key="4">
    <source>
        <dbReference type="Google" id="ProtNLM"/>
    </source>
</evidence>
<dbReference type="AlphaFoldDB" id="A0A1G2PKK2"/>
<name>A0A1G2PKK2_9BACT</name>
<organism evidence="2 3">
    <name type="scientific">Candidatus Terrybacteria bacterium RIFCSPHIGHO2_01_FULL_48_17</name>
    <dbReference type="NCBI Taxonomy" id="1802362"/>
    <lineage>
        <taxon>Bacteria</taxon>
        <taxon>Candidatus Terryibacteriota</taxon>
    </lineage>
</organism>
<feature type="coiled-coil region" evidence="1">
    <location>
        <begin position="166"/>
        <end position="203"/>
    </location>
</feature>
<evidence type="ECO:0000313" key="3">
    <source>
        <dbReference type="Proteomes" id="UP000177629"/>
    </source>
</evidence>
<dbReference type="Gene3D" id="1.10.530.10">
    <property type="match status" value="1"/>
</dbReference>
<gene>
    <name evidence="2" type="ORF">A2806_00695</name>
</gene>
<sequence length="435" mass="49109">MTFSKILFRVSFLALTLFFVGAFVFFSLDAQAQQDKIELKQNLEQIDQEILTLRSTIQELQSRAATLEDELFLLAQQIKQTELEIERIQKDIGLLDEKITALQASITQREQNIDQKKKAMAFFLRELNAYDAVPPLIRIAGSPTLQNIFLETTALEQSQEKLILGIEDIREETQALLQERGLLEEKRGQQEELLRIAELAEEDLRVKQFNRETLIAETKGSETAFRRLVSQKTQQAISIRTALYLLEDIGAKLQFGEAYTIAQQYAQKTNVRAAFLLAVLQKESRLGARVGTGNWQTDMHPRDWPAFMAITAELGLDPNQTPVSKKPSYGWGGAMGPAQFLPSTWLSWESRISELTGHNPPSPWNVEDSLAAAALKLAAAGADQQTFENEWKAAMIYFAGSNWDNPAFAFYGDSVMALSHQFEEQIKILEAETSR</sequence>
<dbReference type="Proteomes" id="UP000177629">
    <property type="component" value="Unassembled WGS sequence"/>
</dbReference>
<dbReference type="STRING" id="1802362.A2806_00695"/>
<dbReference type="EMBL" id="MHSS01000008">
    <property type="protein sequence ID" value="OHA48142.1"/>
    <property type="molecule type" value="Genomic_DNA"/>
</dbReference>